<dbReference type="AlphaFoldDB" id="A0A3L6KWY2"/>
<dbReference type="EMBL" id="QSBY01000010">
    <property type="protein sequence ID" value="RHW68882.1"/>
    <property type="molecule type" value="Genomic_DNA"/>
</dbReference>
<dbReference type="Proteomes" id="UP000266743">
    <property type="component" value="Chromosome 10"/>
</dbReference>
<comment type="caution">
    <text evidence="1">The sequence shown here is derived from an EMBL/GenBank/DDBJ whole genome shotgun (WGS) entry which is preliminary data.</text>
</comment>
<sequence>MHTGDKRVLPCFDNHYNSGVLVDNWFDARINEAHGKFTIAVDGQSPLPSSVYKADYSTPCVTAVRPMLRQRGLGKSLIFGSGLPTVDEVVATSKDYGATQRYLIDSRYGKPKHHCEPLNTLSGVDRFALTGKLSKPVNQPTVDDAMVDRFRTTKSAMDVTILNHHVQRQLSAGRNCGTRTQM</sequence>
<accession>A0A3L6KWY2</accession>
<organism evidence="1">
    <name type="scientific">Trypanosoma brucei equiperdum</name>
    <dbReference type="NCBI Taxonomy" id="630700"/>
    <lineage>
        <taxon>Eukaryota</taxon>
        <taxon>Discoba</taxon>
        <taxon>Euglenozoa</taxon>
        <taxon>Kinetoplastea</taxon>
        <taxon>Metakinetoplastina</taxon>
        <taxon>Trypanosomatida</taxon>
        <taxon>Trypanosomatidae</taxon>
        <taxon>Trypanosoma</taxon>
    </lineage>
</organism>
<gene>
    <name evidence="1" type="ORF">DPX39_100110700</name>
</gene>
<evidence type="ECO:0000313" key="1">
    <source>
        <dbReference type="EMBL" id="RHW68882.1"/>
    </source>
</evidence>
<name>A0A3L6KWY2_9TRYP</name>
<reference evidence="1" key="1">
    <citation type="submission" date="2018-09" db="EMBL/GenBank/DDBJ databases">
        <title>whole genome sequence of T. equiperdum IVM-t1 strain.</title>
        <authorList>
            <person name="Suganuma K."/>
        </authorList>
    </citation>
    <scope>NUCLEOTIDE SEQUENCE [LARGE SCALE GENOMIC DNA]</scope>
    <source>
        <strain evidence="1">IVM-t1</strain>
    </source>
</reference>
<proteinExistence type="predicted"/>
<protein>
    <submittedName>
        <fullName evidence="1">Uncharacterized protein</fullName>
    </submittedName>
</protein>